<keyword evidence="3" id="KW-1185">Reference proteome</keyword>
<evidence type="ECO:0000313" key="3">
    <source>
        <dbReference type="Proteomes" id="UP001152799"/>
    </source>
</evidence>
<dbReference type="EMBL" id="OU892278">
    <property type="protein sequence ID" value="CAG9764706.1"/>
    <property type="molecule type" value="Genomic_DNA"/>
</dbReference>
<proteinExistence type="predicted"/>
<dbReference type="Proteomes" id="UP001152799">
    <property type="component" value="Chromosome 2"/>
</dbReference>
<protein>
    <submittedName>
        <fullName evidence="2">Uncharacterized protein</fullName>
    </submittedName>
</protein>
<evidence type="ECO:0000256" key="1">
    <source>
        <dbReference type="SAM" id="MobiDB-lite"/>
    </source>
</evidence>
<accession>A0A9N9QN46</accession>
<dbReference type="AlphaFoldDB" id="A0A9N9QN46"/>
<evidence type="ECO:0000313" key="2">
    <source>
        <dbReference type="EMBL" id="CAG9764706.1"/>
    </source>
</evidence>
<reference evidence="2" key="1">
    <citation type="submission" date="2022-01" db="EMBL/GenBank/DDBJ databases">
        <authorList>
            <person name="King R."/>
        </authorList>
    </citation>
    <scope>NUCLEOTIDE SEQUENCE</scope>
</reference>
<name>A0A9N9QN46_9CUCU</name>
<gene>
    <name evidence="2" type="ORF">CEUTPL_LOCUS5338</name>
</gene>
<organism evidence="2 3">
    <name type="scientific">Ceutorhynchus assimilis</name>
    <name type="common">cabbage seed weevil</name>
    <dbReference type="NCBI Taxonomy" id="467358"/>
    <lineage>
        <taxon>Eukaryota</taxon>
        <taxon>Metazoa</taxon>
        <taxon>Ecdysozoa</taxon>
        <taxon>Arthropoda</taxon>
        <taxon>Hexapoda</taxon>
        <taxon>Insecta</taxon>
        <taxon>Pterygota</taxon>
        <taxon>Neoptera</taxon>
        <taxon>Endopterygota</taxon>
        <taxon>Coleoptera</taxon>
        <taxon>Polyphaga</taxon>
        <taxon>Cucujiformia</taxon>
        <taxon>Curculionidae</taxon>
        <taxon>Ceutorhynchinae</taxon>
        <taxon>Ceutorhynchus</taxon>
    </lineage>
</organism>
<feature type="region of interest" description="Disordered" evidence="1">
    <location>
        <begin position="67"/>
        <end position="93"/>
    </location>
</feature>
<sequence length="93" mass="10662">MVEAVFCDTRTNIEICTTEQAINAAKEVENGTLGRTGDRKERKTYALIVDNEDESLKETIRKFKERVGKTDRTKHKHCLRNQGGKGVDHDEKR</sequence>